<dbReference type="InterPro" id="IPR011051">
    <property type="entry name" value="RmlC_Cupin_sf"/>
</dbReference>
<protein>
    <submittedName>
        <fullName evidence="2">Transcriptional regulator</fullName>
    </submittedName>
</protein>
<dbReference type="Pfam" id="PF12973">
    <property type="entry name" value="Cupin_7"/>
    <property type="match status" value="1"/>
</dbReference>
<dbReference type="SUPFAM" id="SSF51182">
    <property type="entry name" value="RmlC-like cupins"/>
    <property type="match status" value="1"/>
</dbReference>
<dbReference type="RefSeq" id="WP_058862786.1">
    <property type="nucleotide sequence ID" value="NZ_LPXO01000008.1"/>
</dbReference>
<name>A0A0W7WHL5_9RHOB</name>
<dbReference type="NCBIfam" id="TIGR02451">
    <property type="entry name" value="anti_sig_ChrR"/>
    <property type="match status" value="1"/>
</dbReference>
<comment type="caution">
    <text evidence="2">The sequence shown here is derived from an EMBL/GenBank/DDBJ whole genome shotgun (WGS) entry which is preliminary data.</text>
</comment>
<keyword evidence="3" id="KW-1185">Reference proteome</keyword>
<dbReference type="InterPro" id="IPR012807">
    <property type="entry name" value="Anti-sigma_ChrR"/>
</dbReference>
<evidence type="ECO:0000313" key="3">
    <source>
        <dbReference type="Proteomes" id="UP000054396"/>
    </source>
</evidence>
<accession>A0A0W7WHL5</accession>
<evidence type="ECO:0000313" key="2">
    <source>
        <dbReference type="EMBL" id="KUF10115.1"/>
    </source>
</evidence>
<reference evidence="2 3" key="1">
    <citation type="submission" date="2015-12" db="EMBL/GenBank/DDBJ databases">
        <authorList>
            <person name="Shamseldin A."/>
            <person name="Moawad H."/>
            <person name="Abd El-Rahim W.M."/>
            <person name="Sadowsky M.J."/>
        </authorList>
    </citation>
    <scope>NUCLEOTIDE SEQUENCE [LARGE SCALE GENOMIC DNA]</scope>
    <source>
        <strain evidence="2 3">SJ5A-1</strain>
    </source>
</reference>
<gene>
    <name evidence="2" type="ORF">AVJ23_13760</name>
</gene>
<feature type="domain" description="ChrR-like cupin" evidence="1">
    <location>
        <begin position="106"/>
        <end position="195"/>
    </location>
</feature>
<organism evidence="2 3">
    <name type="scientific">Pseudoponticoccus marisrubri</name>
    <dbReference type="NCBI Taxonomy" id="1685382"/>
    <lineage>
        <taxon>Bacteria</taxon>
        <taxon>Pseudomonadati</taxon>
        <taxon>Pseudomonadota</taxon>
        <taxon>Alphaproteobacteria</taxon>
        <taxon>Rhodobacterales</taxon>
        <taxon>Roseobacteraceae</taxon>
        <taxon>Pseudoponticoccus</taxon>
    </lineage>
</organism>
<dbReference type="Gene3D" id="1.10.10.1320">
    <property type="entry name" value="Anti-sigma factor, zinc-finger domain"/>
    <property type="match status" value="1"/>
</dbReference>
<dbReference type="Proteomes" id="UP000054396">
    <property type="component" value="Unassembled WGS sequence"/>
</dbReference>
<dbReference type="STRING" id="1685382.AVJ23_13760"/>
<dbReference type="InterPro" id="IPR014710">
    <property type="entry name" value="RmlC-like_jellyroll"/>
</dbReference>
<sequence length="217" mass="23139">MTPNIKHHLTEELLLGYSTGSLPEAVNIAVATHISMCDECRAAAEAYDSVGGAVLDQAETVSVSESCFASVMESIRTAPATDRRLARRPADPVLPAPLRDYVGGSLDKVNWRPAGMGVRQAILPTSGEATARLLYIPAGTAVPDHSHGGMELTLVLQGAFRDEDGHFGRGDIEVADSEVEHTPIADIGEDCICLAVTDAPLRFKGLLPRLAQPFLRI</sequence>
<dbReference type="InterPro" id="IPR025979">
    <property type="entry name" value="ChrR-like_cupin_dom"/>
</dbReference>
<dbReference type="OrthoDB" id="2988517at2"/>
<dbReference type="AlphaFoldDB" id="A0A0W7WHL5"/>
<evidence type="ECO:0000259" key="1">
    <source>
        <dbReference type="Pfam" id="PF12973"/>
    </source>
</evidence>
<dbReference type="Gene3D" id="2.60.120.10">
    <property type="entry name" value="Jelly Rolls"/>
    <property type="match status" value="1"/>
</dbReference>
<dbReference type="InterPro" id="IPR041916">
    <property type="entry name" value="Anti_sigma_zinc_sf"/>
</dbReference>
<dbReference type="EMBL" id="LPXO01000008">
    <property type="protein sequence ID" value="KUF10115.1"/>
    <property type="molecule type" value="Genomic_DNA"/>
</dbReference>
<dbReference type="CDD" id="cd20301">
    <property type="entry name" value="cupin_ChrR"/>
    <property type="match status" value="1"/>
</dbReference>
<proteinExistence type="predicted"/>